<evidence type="ECO:0000313" key="1">
    <source>
        <dbReference type="EMBL" id="AGT34363.1"/>
    </source>
</evidence>
<dbReference type="EMBL" id="CP006670">
    <property type="protein sequence ID" value="AGT34363.1"/>
    <property type="molecule type" value="Genomic_DNA"/>
</dbReference>
<dbReference type="PaxDb" id="523849-OCC_14435"/>
<name>S5ZBC8_THELN</name>
<proteinExistence type="predicted"/>
<dbReference type="Proteomes" id="UP000015502">
    <property type="component" value="Chromosome"/>
</dbReference>
<keyword evidence="2" id="KW-1185">Reference proteome</keyword>
<protein>
    <submittedName>
        <fullName evidence="1">Uncharacterized protein</fullName>
    </submittedName>
</protein>
<dbReference type="HOGENOM" id="CLU_3113271_0_0_2"/>
<evidence type="ECO:0000313" key="2">
    <source>
        <dbReference type="Proteomes" id="UP000015502"/>
    </source>
</evidence>
<reference evidence="1 2" key="1">
    <citation type="journal article" date="2012" name="J. Bacteriol.">
        <title>Genome sequence of the model hyperthermophilic archaeon Thermococcus litoralis NS-C.</title>
        <authorList>
            <person name="Gardner A.F."/>
            <person name="Kumar S."/>
            <person name="Perler F.B."/>
        </authorList>
    </citation>
    <scope>NUCLEOTIDE SEQUENCE [LARGE SCALE GENOMIC DNA]</scope>
    <source>
        <strain evidence="2">ATCC 51850 / DSM 5473 / JCM 8560 / NS-C</strain>
    </source>
</reference>
<dbReference type="STRING" id="523849.OCC_14435"/>
<organism evidence="1 2">
    <name type="scientific">Thermococcus litoralis (strain ATCC 51850 / DSM 5473 / JCM 8560 / NS-C)</name>
    <dbReference type="NCBI Taxonomy" id="523849"/>
    <lineage>
        <taxon>Archaea</taxon>
        <taxon>Methanobacteriati</taxon>
        <taxon>Methanobacteriota</taxon>
        <taxon>Thermococci</taxon>
        <taxon>Thermococcales</taxon>
        <taxon>Thermococcaceae</taxon>
        <taxon>Thermococcus</taxon>
    </lineage>
</organism>
<dbReference type="KEGG" id="tlt:OCC_14435"/>
<sequence>MYIEAEILGVPLPIWSDGKDIYAVGSFKELMELTTAIEVKGEHIDFLPEI</sequence>
<accession>S5ZBC8</accession>
<gene>
    <name evidence="1" type="ORF">OCC_14435</name>
</gene>
<dbReference type="AlphaFoldDB" id="S5ZBC8"/>